<feature type="compositionally biased region" description="Polar residues" evidence="1">
    <location>
        <begin position="82"/>
        <end position="95"/>
    </location>
</feature>
<gene>
    <name evidence="2" type="ORF">Fot_24599</name>
</gene>
<feature type="region of interest" description="Disordered" evidence="1">
    <location>
        <begin position="1"/>
        <end position="147"/>
    </location>
</feature>
<proteinExistence type="predicted"/>
<dbReference type="Proteomes" id="UP001604277">
    <property type="component" value="Unassembled WGS sequence"/>
</dbReference>
<feature type="compositionally biased region" description="Polar residues" evidence="1">
    <location>
        <begin position="60"/>
        <end position="74"/>
    </location>
</feature>
<evidence type="ECO:0000256" key="1">
    <source>
        <dbReference type="SAM" id="MobiDB-lite"/>
    </source>
</evidence>
<sequence>MGNCSCRRGAASTTTTAIPPASTPPPAQVVSPPPSAAPALLPLLAPSSSASQPTAAASEVPSTASIPTQVTSQGELDEDTCSNHGTGSQYGSVSKDSQHPEEEQQKSGSDFAYENVEEEEESTKEEDDKLSAEESVPVRLSRAQKGKQKIDERSNALLLTSKYALIPMPTEVSHVNVHPMLTVNWKTHYTTDNQSHEVVAVDIPMMKEFDTQMRILYPQVSYAQLDGLREERFSCWLREHQQPVQITSEFDQPNLVRADVGAEELDGAECRMSNIDSKMLDVEENAQHDYVDRSDGFTTSASEG</sequence>
<feature type="compositionally biased region" description="Low complexity" evidence="1">
    <location>
        <begin position="37"/>
        <end position="58"/>
    </location>
</feature>
<dbReference type="EMBL" id="JBFOLJ010000007">
    <property type="protein sequence ID" value="KAL2520676.1"/>
    <property type="molecule type" value="Genomic_DNA"/>
</dbReference>
<protein>
    <submittedName>
        <fullName evidence="2">Uncharacterized protein</fullName>
    </submittedName>
</protein>
<evidence type="ECO:0000313" key="3">
    <source>
        <dbReference type="Proteomes" id="UP001604277"/>
    </source>
</evidence>
<comment type="caution">
    <text evidence="2">The sequence shown here is derived from an EMBL/GenBank/DDBJ whole genome shotgun (WGS) entry which is preliminary data.</text>
</comment>
<accession>A0ABD1U6N4</accession>
<feature type="compositionally biased region" description="Basic and acidic residues" evidence="1">
    <location>
        <begin position="96"/>
        <end position="105"/>
    </location>
</feature>
<name>A0ABD1U6N4_9LAMI</name>
<feature type="compositionally biased region" description="Acidic residues" evidence="1">
    <location>
        <begin position="115"/>
        <end position="125"/>
    </location>
</feature>
<evidence type="ECO:0000313" key="2">
    <source>
        <dbReference type="EMBL" id="KAL2520676.1"/>
    </source>
</evidence>
<organism evidence="2 3">
    <name type="scientific">Forsythia ovata</name>
    <dbReference type="NCBI Taxonomy" id="205694"/>
    <lineage>
        <taxon>Eukaryota</taxon>
        <taxon>Viridiplantae</taxon>
        <taxon>Streptophyta</taxon>
        <taxon>Embryophyta</taxon>
        <taxon>Tracheophyta</taxon>
        <taxon>Spermatophyta</taxon>
        <taxon>Magnoliopsida</taxon>
        <taxon>eudicotyledons</taxon>
        <taxon>Gunneridae</taxon>
        <taxon>Pentapetalae</taxon>
        <taxon>asterids</taxon>
        <taxon>lamiids</taxon>
        <taxon>Lamiales</taxon>
        <taxon>Oleaceae</taxon>
        <taxon>Forsythieae</taxon>
        <taxon>Forsythia</taxon>
    </lineage>
</organism>
<keyword evidence="3" id="KW-1185">Reference proteome</keyword>
<feature type="compositionally biased region" description="Pro residues" evidence="1">
    <location>
        <begin position="21"/>
        <end position="36"/>
    </location>
</feature>
<feature type="compositionally biased region" description="Low complexity" evidence="1">
    <location>
        <begin position="10"/>
        <end position="20"/>
    </location>
</feature>
<reference evidence="3" key="1">
    <citation type="submission" date="2024-07" db="EMBL/GenBank/DDBJ databases">
        <title>Two chromosome-level genome assemblies of Korean endemic species Abeliophyllum distichum and Forsythia ovata (Oleaceae).</title>
        <authorList>
            <person name="Jang H."/>
        </authorList>
    </citation>
    <scope>NUCLEOTIDE SEQUENCE [LARGE SCALE GENOMIC DNA]</scope>
</reference>
<dbReference type="AlphaFoldDB" id="A0ABD1U6N4"/>